<feature type="region of interest" description="Disordered" evidence="1">
    <location>
        <begin position="1"/>
        <end position="29"/>
    </location>
</feature>
<gene>
    <name evidence="2" type="ORF">AVEN_242193_1</name>
</gene>
<reference evidence="2 3" key="1">
    <citation type="journal article" date="2019" name="Sci. Rep.">
        <title>Orb-weaving spider Araneus ventricosus genome elucidates the spidroin gene catalogue.</title>
        <authorList>
            <person name="Kono N."/>
            <person name="Nakamura H."/>
            <person name="Ohtoshi R."/>
            <person name="Moran D.A.P."/>
            <person name="Shinohara A."/>
            <person name="Yoshida Y."/>
            <person name="Fujiwara M."/>
            <person name="Mori M."/>
            <person name="Tomita M."/>
            <person name="Arakawa K."/>
        </authorList>
    </citation>
    <scope>NUCLEOTIDE SEQUENCE [LARGE SCALE GENOMIC DNA]</scope>
</reference>
<accession>A0A4Y2QZ35</accession>
<evidence type="ECO:0000313" key="2">
    <source>
        <dbReference type="EMBL" id="GBN68677.1"/>
    </source>
</evidence>
<feature type="compositionally biased region" description="Polar residues" evidence="1">
    <location>
        <begin position="75"/>
        <end position="85"/>
    </location>
</feature>
<dbReference type="EMBL" id="BGPR01015292">
    <property type="protein sequence ID" value="GBN68677.1"/>
    <property type="molecule type" value="Genomic_DNA"/>
</dbReference>
<evidence type="ECO:0000256" key="1">
    <source>
        <dbReference type="SAM" id="MobiDB-lite"/>
    </source>
</evidence>
<sequence length="95" mass="10022">MGQATKRPVRRQAVLRDNGQGQATGHLGLQKLSFGDSLGQTTKQDIWTSQAVPGTTVQATKTLAGQVGIPEAVPQGQQDGATNKQDILARPRDCA</sequence>
<dbReference type="Proteomes" id="UP000499080">
    <property type="component" value="Unassembled WGS sequence"/>
</dbReference>
<organism evidence="2 3">
    <name type="scientific">Araneus ventricosus</name>
    <name type="common">Orbweaver spider</name>
    <name type="synonym">Epeira ventricosa</name>
    <dbReference type="NCBI Taxonomy" id="182803"/>
    <lineage>
        <taxon>Eukaryota</taxon>
        <taxon>Metazoa</taxon>
        <taxon>Ecdysozoa</taxon>
        <taxon>Arthropoda</taxon>
        <taxon>Chelicerata</taxon>
        <taxon>Arachnida</taxon>
        <taxon>Araneae</taxon>
        <taxon>Araneomorphae</taxon>
        <taxon>Entelegynae</taxon>
        <taxon>Araneoidea</taxon>
        <taxon>Araneidae</taxon>
        <taxon>Araneus</taxon>
    </lineage>
</organism>
<proteinExistence type="predicted"/>
<name>A0A4Y2QZ35_ARAVE</name>
<dbReference type="AlphaFoldDB" id="A0A4Y2QZ35"/>
<keyword evidence="3" id="KW-1185">Reference proteome</keyword>
<comment type="caution">
    <text evidence="2">The sequence shown here is derived from an EMBL/GenBank/DDBJ whole genome shotgun (WGS) entry which is preliminary data.</text>
</comment>
<protein>
    <submittedName>
        <fullName evidence="2">Uncharacterized protein</fullName>
    </submittedName>
</protein>
<evidence type="ECO:0000313" key="3">
    <source>
        <dbReference type="Proteomes" id="UP000499080"/>
    </source>
</evidence>
<feature type="region of interest" description="Disordered" evidence="1">
    <location>
        <begin position="70"/>
        <end position="95"/>
    </location>
</feature>